<feature type="compositionally biased region" description="Low complexity" evidence="1">
    <location>
        <begin position="1229"/>
        <end position="1238"/>
    </location>
</feature>
<dbReference type="SMART" id="SM00327">
    <property type="entry name" value="VWA"/>
    <property type="match status" value="1"/>
</dbReference>
<accession>A0A8B9IJL2</accession>
<dbReference type="InterPro" id="IPR002035">
    <property type="entry name" value="VWF_A"/>
</dbReference>
<dbReference type="SUPFAM" id="SSF53300">
    <property type="entry name" value="vWA-like"/>
    <property type="match status" value="1"/>
</dbReference>
<dbReference type="Pfam" id="PF13768">
    <property type="entry name" value="VWA_3"/>
    <property type="match status" value="1"/>
</dbReference>
<feature type="domain" description="VWFA" evidence="2">
    <location>
        <begin position="347"/>
        <end position="515"/>
    </location>
</feature>
<sequence length="1360" mass="145572">MPGLINRSTRRPLPLAASEVTSCVSGYACGMTASLTYRNPEAQPCEGLFVFPLDEHTTVVGFEAAVCRRAITVQIKDKAKIDAAYFDSCGHPDGRAHDRSGRIVMDEDLERIAFVASLGTIPPLESISVFISTSSELQTLPSGAVRVLLPAVCVPRVPQPSSESTSTLPGHQLRTAKPCCGSGSPEQGSSFCLAQLLESEATNPSGYEFSFHLEIRGPCLLAGVESPTHKIRADADPSARSARSIVITLADKHTFDRPVEILIHPSEPHMPHVLMEEGDMTPAEYERHLKGKNDFIKGTKKDPSAEKKTEIIRKRLNKDIPHHPVVMLNFCPDLRTAQADLRKAPGEFIFLVDRSRSMGGVSIDRVKDALLVLLKSLMPACLFNIVGFGSTFKTLFPASRSYCEESLAVACESIRRIRADMGGTNILSPLKWVVRQPIPRGHPRLLFLLTDGAVGDTGKVLELLRNHSSSTRCYSFGIGPNACRRLVQGLAAVSRGTAEFLAEGERLQPKMIRSLKKAMAPVLSDVSVEWVFPESTEVLVSPVSTSCLFPGDRLVGYGVVCDTSLYLSTPRSDKRRRYSMMRSQESSSSVFLHSQEDGASTESWSYPEGCCPAERTPDQLAVGRDPGGESDTDTGTDAKTSSRRRAYSANQVANHEPLRKEPTASDPGSALLRNPLRKAHLQDLQQLSPEPCPVDFQPFAASLRSSTTRIRGAGARRPSLLPGSCVSSCQRPESPPAPEAAAGRGLGQLDASGSLRSSSDSRSPGEPEGTQHPSFTFETETSSDWEPQDWDFGAARGSPCSPRATCKAVVKGLRGSEPVQWEVAFDIRPLLRERGSQEEGDEDLWSETFHHLAAKSVIRDLEQLAERECEIEHGSGRRYQLNAVHTSKACNVISKYTAFVPVDLSTSTYLPPCVAYTRAGQAARQGSPRSLSSGHRRHRGFSPARPLSPCGQDGDDGFHGTDADEAGPSPCSTPLSSGCRPPEAPFQSLAASSAHSPKPIESLFAARLTLHKTRLLTRAAKGFMSKSPGRTSEASSEGDSESIDYLPLVSSSRLRPWLCGCCGGPGTPGSSRRALAGQQRQELLHLCTLSPRIPQQRLVSQISVCPPLLAGVSAAGLRCLPPELGLLRGARHPHGEAEAHVAFLLPPPGAQPLELQQRQEGRARRGARKPRARRAAPGPRRHARSRQPHRGRGRPPPPLLGERRGDHLQSPASRERALPAGHHHPPLLLPGAARPRGPGAAGRHRAAAADGARGDAVGHGRGAGLAGAQLGVLLRRVGAGGGQGQPVAAGAALPAGLQPGRGEGGGPAALCLAQALGGEPGVQPAVLQPQQRVRSRGEDKKRGLGSGTGTCPQGSSRRCA</sequence>
<feature type="compositionally biased region" description="Polar residues" evidence="1">
    <location>
        <begin position="771"/>
        <end position="780"/>
    </location>
</feature>
<feature type="compositionally biased region" description="Basic and acidic residues" evidence="1">
    <location>
        <begin position="1201"/>
        <end position="1217"/>
    </location>
</feature>
<dbReference type="CDD" id="cd01461">
    <property type="entry name" value="vWA_interalpha_trypsin_inhibitor"/>
    <property type="match status" value="1"/>
</dbReference>
<dbReference type="Proteomes" id="UP000694521">
    <property type="component" value="Unplaced"/>
</dbReference>
<feature type="compositionally biased region" description="Low complexity" evidence="1">
    <location>
        <begin position="749"/>
        <end position="768"/>
    </location>
</feature>
<dbReference type="InterPro" id="IPR052627">
    <property type="entry name" value="VWA_domain-containing"/>
</dbReference>
<dbReference type="PROSITE" id="PS51468">
    <property type="entry name" value="VIT"/>
    <property type="match status" value="1"/>
</dbReference>
<evidence type="ECO:0000256" key="1">
    <source>
        <dbReference type="SAM" id="MobiDB-lite"/>
    </source>
</evidence>
<feature type="region of interest" description="Disordered" evidence="1">
    <location>
        <begin position="921"/>
        <end position="992"/>
    </location>
</feature>
<dbReference type="Gene3D" id="3.40.50.410">
    <property type="entry name" value="von Willebrand factor, type A domain"/>
    <property type="match status" value="1"/>
</dbReference>
<reference evidence="4" key="2">
    <citation type="submission" date="2025-09" db="UniProtKB">
        <authorList>
            <consortium name="Ensembl"/>
        </authorList>
    </citation>
    <scope>IDENTIFICATION</scope>
</reference>
<name>A0A8B9IJL2_ANSCY</name>
<dbReference type="PANTHER" id="PTHR46299">
    <property type="entry name" value="VON WILLEBRAND FACTOR A DOMAIN-CONTAINING PROTEIN 5B2-RELATED"/>
    <property type="match status" value="1"/>
</dbReference>
<feature type="region of interest" description="Disordered" evidence="1">
    <location>
        <begin position="1146"/>
        <end position="1260"/>
    </location>
</feature>
<dbReference type="Pfam" id="PF13757">
    <property type="entry name" value="VIT_2"/>
    <property type="match status" value="1"/>
</dbReference>
<evidence type="ECO:0000313" key="4">
    <source>
        <dbReference type="Ensembl" id="ENSACDP00005012390.1"/>
    </source>
</evidence>
<reference evidence="4" key="1">
    <citation type="submission" date="2025-08" db="UniProtKB">
        <authorList>
            <consortium name="Ensembl"/>
        </authorList>
    </citation>
    <scope>IDENTIFICATION</scope>
</reference>
<evidence type="ECO:0000259" key="2">
    <source>
        <dbReference type="PROSITE" id="PS50234"/>
    </source>
</evidence>
<dbReference type="InterPro" id="IPR013694">
    <property type="entry name" value="VIT"/>
</dbReference>
<protein>
    <submittedName>
        <fullName evidence="4">von Willebrand factor A domain containing 5B1</fullName>
    </submittedName>
</protein>
<dbReference type="PROSITE" id="PS50234">
    <property type="entry name" value="VWFA"/>
    <property type="match status" value="1"/>
</dbReference>
<proteinExistence type="predicted"/>
<feature type="region of interest" description="Disordered" evidence="1">
    <location>
        <begin position="574"/>
        <end position="671"/>
    </location>
</feature>
<feature type="compositionally biased region" description="Polar residues" evidence="1">
    <location>
        <begin position="1349"/>
        <end position="1360"/>
    </location>
</feature>
<organism evidence="4 5">
    <name type="scientific">Anser cygnoides</name>
    <name type="common">Swan goose</name>
    <dbReference type="NCBI Taxonomy" id="8845"/>
    <lineage>
        <taxon>Eukaryota</taxon>
        <taxon>Metazoa</taxon>
        <taxon>Chordata</taxon>
        <taxon>Craniata</taxon>
        <taxon>Vertebrata</taxon>
        <taxon>Euteleostomi</taxon>
        <taxon>Archelosauria</taxon>
        <taxon>Archosauria</taxon>
        <taxon>Dinosauria</taxon>
        <taxon>Saurischia</taxon>
        <taxon>Theropoda</taxon>
        <taxon>Coelurosauria</taxon>
        <taxon>Aves</taxon>
        <taxon>Neognathae</taxon>
        <taxon>Galloanserae</taxon>
        <taxon>Anseriformes</taxon>
        <taxon>Anatidae</taxon>
        <taxon>Anserinae</taxon>
        <taxon>Anser</taxon>
    </lineage>
</organism>
<evidence type="ECO:0000313" key="5">
    <source>
        <dbReference type="Proteomes" id="UP000694521"/>
    </source>
</evidence>
<dbReference type="PANTHER" id="PTHR46299:SF1">
    <property type="entry name" value="VON WILLEBRAND FACTOR A DOMAIN-CONTAINING PROTEIN 5B1"/>
    <property type="match status" value="1"/>
</dbReference>
<feature type="domain" description="VIT" evidence="3">
    <location>
        <begin position="1"/>
        <end position="135"/>
    </location>
</feature>
<dbReference type="Ensembl" id="ENSACDT00005014946.1">
    <property type="protein sequence ID" value="ENSACDP00005012390.1"/>
    <property type="gene ID" value="ENSACDG00005009131.1"/>
</dbReference>
<keyword evidence="5" id="KW-1185">Reference proteome</keyword>
<feature type="region of interest" description="Disordered" evidence="1">
    <location>
        <begin position="711"/>
        <end position="801"/>
    </location>
</feature>
<evidence type="ECO:0000259" key="3">
    <source>
        <dbReference type="PROSITE" id="PS51468"/>
    </source>
</evidence>
<feature type="region of interest" description="Disordered" evidence="1">
    <location>
        <begin position="1021"/>
        <end position="1042"/>
    </location>
</feature>
<feature type="compositionally biased region" description="Low complexity" evidence="1">
    <location>
        <begin position="580"/>
        <end position="589"/>
    </location>
</feature>
<feature type="region of interest" description="Disordered" evidence="1">
    <location>
        <begin position="1320"/>
        <end position="1360"/>
    </location>
</feature>
<feature type="compositionally biased region" description="Basic residues" evidence="1">
    <location>
        <begin position="1164"/>
        <end position="1193"/>
    </location>
</feature>
<dbReference type="InterPro" id="IPR036465">
    <property type="entry name" value="vWFA_dom_sf"/>
</dbReference>